<dbReference type="AlphaFoldDB" id="Q45960"/>
<dbReference type="GeneID" id="92946747"/>
<keyword evidence="2" id="KW-0614">Plasmid</keyword>
<dbReference type="GO" id="GO:0006355">
    <property type="term" value="P:regulation of DNA-templated transcription"/>
    <property type="evidence" value="ECO:0007669"/>
    <property type="project" value="InterPro"/>
</dbReference>
<dbReference type="Pfam" id="PF07878">
    <property type="entry name" value="RHH_5"/>
    <property type="match status" value="1"/>
</dbReference>
<dbReference type="EMBL" id="X62684">
    <property type="protein sequence ID" value="CAA44560.1"/>
    <property type="molecule type" value="Genomic_DNA"/>
</dbReference>
<evidence type="ECO:0000259" key="1">
    <source>
        <dbReference type="Pfam" id="PF07878"/>
    </source>
</evidence>
<dbReference type="PIR" id="JQ1600">
    <property type="entry name" value="JQ1600"/>
</dbReference>
<dbReference type="InterPro" id="IPR013321">
    <property type="entry name" value="Arc_rbn_hlx_hlx"/>
</dbReference>
<name>Q45960_CLOBU</name>
<sequence>MRVNISIPDEVKQFFEDYSKKTGVPQSSLMALALSEYKDKIERSLSNDK</sequence>
<dbReference type="RefSeq" id="WP_161618981.1">
    <property type="nucleotide sequence ID" value="NZ_AP019719.1"/>
</dbReference>
<dbReference type="InterPro" id="IPR010985">
    <property type="entry name" value="Ribbon_hlx_hlx"/>
</dbReference>
<proteinExistence type="predicted"/>
<geneLocation type="plasmid" evidence="2">
    <name>pCB101</name>
</geneLocation>
<dbReference type="SUPFAM" id="SSF47598">
    <property type="entry name" value="Ribbon-helix-helix"/>
    <property type="match status" value="1"/>
</dbReference>
<organism evidence="2">
    <name type="scientific">Clostridium butyricum</name>
    <dbReference type="NCBI Taxonomy" id="1492"/>
    <lineage>
        <taxon>Bacteria</taxon>
        <taxon>Bacillati</taxon>
        <taxon>Bacillota</taxon>
        <taxon>Clostridia</taxon>
        <taxon>Eubacteriales</taxon>
        <taxon>Clostridiaceae</taxon>
        <taxon>Clostridium</taxon>
    </lineage>
</organism>
<feature type="domain" description="CopG-like ribbon-helix-helix" evidence="1">
    <location>
        <begin position="2"/>
        <end position="36"/>
    </location>
</feature>
<reference evidence="2" key="1">
    <citation type="journal article" name="Plasmid">
        <title>Physical characterisation of the replication origin of the cryptic plasmid pCB101 isolated from Clostridium butyricum NCIB 7423.</title>
        <authorList>
            <person name="Brehm J.K."/>
            <person name="Pennock A."/>
            <person name="Young M."/>
            <person name="Oultram J.D."/>
            <person name="Minton N.P."/>
        </authorList>
    </citation>
    <scope>NUCLEOTIDE SEQUENCE</scope>
    <source>
        <strain evidence="2">NCIB 7423</strain>
        <plasmid evidence="2">pCB101</plasmid>
    </source>
</reference>
<gene>
    <name evidence="2" type="primary">repC'</name>
</gene>
<evidence type="ECO:0000313" key="2">
    <source>
        <dbReference type="EMBL" id="CAA44560.1"/>
    </source>
</evidence>
<accession>Q45960</accession>
<protein>
    <submittedName>
        <fullName evidence="2">RepC</fullName>
    </submittedName>
</protein>
<dbReference type="InterPro" id="IPR012869">
    <property type="entry name" value="RHH_5"/>
</dbReference>
<dbReference type="Gene3D" id="1.10.1220.10">
    <property type="entry name" value="Met repressor-like"/>
    <property type="match status" value="1"/>
</dbReference>